<dbReference type="Pfam" id="PF00534">
    <property type="entry name" value="Glycos_transf_1"/>
    <property type="match status" value="1"/>
</dbReference>
<dbReference type="Gene3D" id="3.40.50.2000">
    <property type="entry name" value="Glycogen Phosphorylase B"/>
    <property type="match status" value="2"/>
</dbReference>
<dbReference type="RefSeq" id="WP_259859501.1">
    <property type="nucleotide sequence ID" value="NZ_BAAAST010000063.1"/>
</dbReference>
<reference evidence="5" key="1">
    <citation type="submission" date="2021-04" db="EMBL/GenBank/DDBJ databases">
        <authorList>
            <person name="Hartkoorn R.C."/>
            <person name="Beaudoing E."/>
            <person name="Hot D."/>
        </authorList>
    </citation>
    <scope>NUCLEOTIDE SEQUENCE</scope>
    <source>
        <strain evidence="5">NRRL B-16292</strain>
    </source>
</reference>
<dbReference type="PANTHER" id="PTHR45947">
    <property type="entry name" value="SULFOQUINOVOSYL TRANSFERASE SQD2"/>
    <property type="match status" value="1"/>
</dbReference>
<dbReference type="InterPro" id="IPR028098">
    <property type="entry name" value="Glyco_trans_4-like_N"/>
</dbReference>
<evidence type="ECO:0000256" key="2">
    <source>
        <dbReference type="ARBA" id="ARBA00022679"/>
    </source>
</evidence>
<protein>
    <submittedName>
        <fullName evidence="5">Glycosyltransferase</fullName>
        <ecNumber evidence="5">2.4.-.-</ecNumber>
    </submittedName>
</protein>
<evidence type="ECO:0000256" key="1">
    <source>
        <dbReference type="ARBA" id="ARBA00022676"/>
    </source>
</evidence>
<keyword evidence="6" id="KW-1185">Reference proteome</keyword>
<organism evidence="5 6">
    <name type="scientific">Dactylosporangium fulvum</name>
    <dbReference type="NCBI Taxonomy" id="53359"/>
    <lineage>
        <taxon>Bacteria</taxon>
        <taxon>Bacillati</taxon>
        <taxon>Actinomycetota</taxon>
        <taxon>Actinomycetes</taxon>
        <taxon>Micromonosporales</taxon>
        <taxon>Micromonosporaceae</taxon>
        <taxon>Dactylosporangium</taxon>
    </lineage>
</organism>
<dbReference type="InterPro" id="IPR001296">
    <property type="entry name" value="Glyco_trans_1"/>
</dbReference>
<sequence>MTVRIVRLANFVMPRSGGLRTALRALGEGYLAAGHEPILIVPGERFSDEQTSQGRVITLPGPVVPFTGGYRVLIHRRRLAALLDELAPDRLEVSDRFTLRWTGRWARERGVPSVMVSHESLAGLLTFAGRFGSAWADRLNARTFNSYDRILCTTSWAAAEFRRIGAGNLVQVPLGVDLELFHPGRYTAALRDRYATPSQVLLVHCGRLSSEKRPERSIDALVALRAQGVDAVLVVAGDGPLRAQLQEQARGHAVHFMEFVAERTAVAALLATADVVVAPGPIETFGLAALEALACGTPVVVDAASALPEVVGEAGAAVAEDFAGGVLRVLARPAAERRAAARARAEQFSWPAAVAGFLDVHGTPAVTPSAVPVSAVPAASVPTAVTVS</sequence>
<gene>
    <name evidence="5" type="ORF">Dfulv_42625</name>
</gene>
<reference evidence="5" key="2">
    <citation type="submission" date="2022-09" db="EMBL/GenBank/DDBJ databases">
        <title>Biosynthetic gene clusters of Dactylosporangioum fulvum.</title>
        <authorList>
            <person name="Caradec T."/>
        </authorList>
    </citation>
    <scope>NUCLEOTIDE SEQUENCE</scope>
    <source>
        <strain evidence="5">NRRL B-16292</strain>
    </source>
</reference>
<keyword evidence="1 5" id="KW-0328">Glycosyltransferase</keyword>
<evidence type="ECO:0000313" key="6">
    <source>
        <dbReference type="Proteomes" id="UP001059617"/>
    </source>
</evidence>
<feature type="domain" description="Glycosyl transferase family 1" evidence="3">
    <location>
        <begin position="199"/>
        <end position="344"/>
    </location>
</feature>
<evidence type="ECO:0000259" key="3">
    <source>
        <dbReference type="Pfam" id="PF00534"/>
    </source>
</evidence>
<dbReference type="InterPro" id="IPR050194">
    <property type="entry name" value="Glycosyltransferase_grp1"/>
</dbReference>
<dbReference type="GO" id="GO:0016757">
    <property type="term" value="F:glycosyltransferase activity"/>
    <property type="evidence" value="ECO:0007669"/>
    <property type="project" value="UniProtKB-KW"/>
</dbReference>
<dbReference type="Proteomes" id="UP001059617">
    <property type="component" value="Chromosome"/>
</dbReference>
<dbReference type="EC" id="2.4.-.-" evidence="5"/>
<evidence type="ECO:0000259" key="4">
    <source>
        <dbReference type="Pfam" id="PF13439"/>
    </source>
</evidence>
<proteinExistence type="predicted"/>
<dbReference type="PANTHER" id="PTHR45947:SF3">
    <property type="entry name" value="SULFOQUINOVOSYL TRANSFERASE SQD2"/>
    <property type="match status" value="1"/>
</dbReference>
<name>A0ABY5W0Z8_9ACTN</name>
<keyword evidence="2 5" id="KW-0808">Transferase</keyword>
<dbReference type="EMBL" id="CP073720">
    <property type="protein sequence ID" value="UWP81731.1"/>
    <property type="molecule type" value="Genomic_DNA"/>
</dbReference>
<dbReference type="SUPFAM" id="SSF53756">
    <property type="entry name" value="UDP-Glycosyltransferase/glycogen phosphorylase"/>
    <property type="match status" value="1"/>
</dbReference>
<evidence type="ECO:0000313" key="5">
    <source>
        <dbReference type="EMBL" id="UWP81731.1"/>
    </source>
</evidence>
<accession>A0ABY5W0Z8</accession>
<feature type="domain" description="Glycosyltransferase subfamily 4-like N-terminal" evidence="4">
    <location>
        <begin position="17"/>
        <end position="179"/>
    </location>
</feature>
<dbReference type="Pfam" id="PF13439">
    <property type="entry name" value="Glyco_transf_4"/>
    <property type="match status" value="1"/>
</dbReference>